<reference evidence="1" key="1">
    <citation type="submission" date="2022-04" db="EMBL/GenBank/DDBJ databases">
        <title>A functionally conserved STORR gene fusion in Papaver species that diverged 16.8 million years ago.</title>
        <authorList>
            <person name="Catania T."/>
        </authorList>
    </citation>
    <scope>NUCLEOTIDE SEQUENCE</scope>
    <source>
        <strain evidence="1">S-188037</strain>
    </source>
</reference>
<dbReference type="EMBL" id="JAJJMB010012717">
    <property type="protein sequence ID" value="KAI3873880.1"/>
    <property type="molecule type" value="Genomic_DNA"/>
</dbReference>
<name>A0AAD4S833_9MAGN</name>
<keyword evidence="2" id="KW-1185">Reference proteome</keyword>
<comment type="caution">
    <text evidence="1">The sequence shown here is derived from an EMBL/GenBank/DDBJ whole genome shotgun (WGS) entry which is preliminary data.</text>
</comment>
<feature type="non-terminal residue" evidence="1">
    <location>
        <position position="1"/>
    </location>
</feature>
<gene>
    <name evidence="1" type="ORF">MKW98_001529</name>
</gene>
<protein>
    <submittedName>
        <fullName evidence="1">Uncharacterized protein</fullName>
    </submittedName>
</protein>
<sequence>DGSHFNTTHEEGDSKSSYKMKMEIPTYDGKINIEGFLDYIAAIEDFFECMKILESQRVKLVSYKLKRGDASWWWQTVHNRRIR</sequence>
<organism evidence="1 2">
    <name type="scientific">Papaver atlanticum</name>
    <dbReference type="NCBI Taxonomy" id="357466"/>
    <lineage>
        <taxon>Eukaryota</taxon>
        <taxon>Viridiplantae</taxon>
        <taxon>Streptophyta</taxon>
        <taxon>Embryophyta</taxon>
        <taxon>Tracheophyta</taxon>
        <taxon>Spermatophyta</taxon>
        <taxon>Magnoliopsida</taxon>
        <taxon>Ranunculales</taxon>
        <taxon>Papaveraceae</taxon>
        <taxon>Papaveroideae</taxon>
        <taxon>Papaver</taxon>
    </lineage>
</organism>
<proteinExistence type="predicted"/>
<feature type="non-terminal residue" evidence="1">
    <location>
        <position position="83"/>
    </location>
</feature>
<accession>A0AAD4S833</accession>
<evidence type="ECO:0000313" key="2">
    <source>
        <dbReference type="Proteomes" id="UP001202328"/>
    </source>
</evidence>
<dbReference type="Proteomes" id="UP001202328">
    <property type="component" value="Unassembled WGS sequence"/>
</dbReference>
<evidence type="ECO:0000313" key="1">
    <source>
        <dbReference type="EMBL" id="KAI3873880.1"/>
    </source>
</evidence>
<dbReference type="AlphaFoldDB" id="A0AAD4S833"/>